<evidence type="ECO:0000256" key="2">
    <source>
        <dbReference type="SAM" id="SignalP"/>
    </source>
</evidence>
<feature type="compositionally biased region" description="Low complexity" evidence="1">
    <location>
        <begin position="149"/>
        <end position="159"/>
    </location>
</feature>
<gene>
    <name evidence="3" type="ORF">THAPSDRAFT_24499</name>
</gene>
<keyword evidence="4" id="KW-1185">Reference proteome</keyword>
<dbReference type="EMBL" id="CM000647">
    <property type="protein sequence ID" value="EED89490.1"/>
    <property type="molecule type" value="Genomic_DNA"/>
</dbReference>
<feature type="signal peptide" evidence="2">
    <location>
        <begin position="1"/>
        <end position="26"/>
    </location>
</feature>
<dbReference type="PaxDb" id="35128-Thaps24499"/>
<evidence type="ECO:0000313" key="3">
    <source>
        <dbReference type="EMBL" id="EED89490.1"/>
    </source>
</evidence>
<proteinExistence type="predicted"/>
<keyword evidence="2" id="KW-0732">Signal</keyword>
<dbReference type="HOGENOM" id="CLU_1113233_0_0_1"/>
<protein>
    <recommendedName>
        <fullName evidence="5">SAP domain-containing protein</fullName>
    </recommendedName>
</protein>
<name>B8CAD9_THAPS</name>
<dbReference type="RefSeq" id="XP_002293029.1">
    <property type="nucleotide sequence ID" value="XM_002292993.1"/>
</dbReference>
<evidence type="ECO:0000256" key="1">
    <source>
        <dbReference type="SAM" id="MobiDB-lite"/>
    </source>
</evidence>
<feature type="region of interest" description="Disordered" evidence="1">
    <location>
        <begin position="93"/>
        <end position="122"/>
    </location>
</feature>
<accession>B8CAD9</accession>
<dbReference type="KEGG" id="tps:THAPSDRAFT_24499"/>
<feature type="chain" id="PRO_5002869925" description="SAP domain-containing protein" evidence="2">
    <location>
        <begin position="27"/>
        <end position="250"/>
    </location>
</feature>
<evidence type="ECO:0000313" key="4">
    <source>
        <dbReference type="Proteomes" id="UP000001449"/>
    </source>
</evidence>
<dbReference type="GeneID" id="7447554"/>
<feature type="compositionally biased region" description="Polar residues" evidence="1">
    <location>
        <begin position="98"/>
        <end position="108"/>
    </location>
</feature>
<dbReference type="eggNOG" id="ENOG502S4TD">
    <property type="taxonomic scope" value="Eukaryota"/>
</dbReference>
<feature type="region of interest" description="Disordered" evidence="1">
    <location>
        <begin position="136"/>
        <end position="166"/>
    </location>
</feature>
<reference evidence="3 4" key="1">
    <citation type="journal article" date="2004" name="Science">
        <title>The genome of the diatom Thalassiosira pseudonana: ecology, evolution, and metabolism.</title>
        <authorList>
            <person name="Armbrust E.V."/>
            <person name="Berges J.A."/>
            <person name="Bowler C."/>
            <person name="Green B.R."/>
            <person name="Martinez D."/>
            <person name="Putnam N.H."/>
            <person name="Zhou S."/>
            <person name="Allen A.E."/>
            <person name="Apt K.E."/>
            <person name="Bechner M."/>
            <person name="Brzezinski M.A."/>
            <person name="Chaal B.K."/>
            <person name="Chiovitti A."/>
            <person name="Davis A.K."/>
            <person name="Demarest M.S."/>
            <person name="Detter J.C."/>
            <person name="Glavina T."/>
            <person name="Goodstein D."/>
            <person name="Hadi M.Z."/>
            <person name="Hellsten U."/>
            <person name="Hildebrand M."/>
            <person name="Jenkins B.D."/>
            <person name="Jurka J."/>
            <person name="Kapitonov V.V."/>
            <person name="Kroger N."/>
            <person name="Lau W.W."/>
            <person name="Lane T.W."/>
            <person name="Larimer F.W."/>
            <person name="Lippmeier J.C."/>
            <person name="Lucas S."/>
            <person name="Medina M."/>
            <person name="Montsant A."/>
            <person name="Obornik M."/>
            <person name="Parker M.S."/>
            <person name="Palenik B."/>
            <person name="Pazour G.J."/>
            <person name="Richardson P.M."/>
            <person name="Rynearson T.A."/>
            <person name="Saito M.A."/>
            <person name="Schwartz D.C."/>
            <person name="Thamatrakoln K."/>
            <person name="Valentin K."/>
            <person name="Vardi A."/>
            <person name="Wilkerson F.P."/>
            <person name="Rokhsar D.S."/>
        </authorList>
    </citation>
    <scope>NUCLEOTIDE SEQUENCE [LARGE SCALE GENOMIC DNA]</scope>
    <source>
        <strain evidence="3 4">CCMP1335</strain>
    </source>
</reference>
<reference evidence="3 4" key="2">
    <citation type="journal article" date="2008" name="Nature">
        <title>The Phaeodactylum genome reveals the evolutionary history of diatom genomes.</title>
        <authorList>
            <person name="Bowler C."/>
            <person name="Allen A.E."/>
            <person name="Badger J.H."/>
            <person name="Grimwood J."/>
            <person name="Jabbari K."/>
            <person name="Kuo A."/>
            <person name="Maheswari U."/>
            <person name="Martens C."/>
            <person name="Maumus F."/>
            <person name="Otillar R.P."/>
            <person name="Rayko E."/>
            <person name="Salamov A."/>
            <person name="Vandepoele K."/>
            <person name="Beszteri B."/>
            <person name="Gruber A."/>
            <person name="Heijde M."/>
            <person name="Katinka M."/>
            <person name="Mock T."/>
            <person name="Valentin K."/>
            <person name="Verret F."/>
            <person name="Berges J.A."/>
            <person name="Brownlee C."/>
            <person name="Cadoret J.P."/>
            <person name="Chiovitti A."/>
            <person name="Choi C.J."/>
            <person name="Coesel S."/>
            <person name="De Martino A."/>
            <person name="Detter J.C."/>
            <person name="Durkin C."/>
            <person name="Falciatore A."/>
            <person name="Fournet J."/>
            <person name="Haruta M."/>
            <person name="Huysman M.J."/>
            <person name="Jenkins B.D."/>
            <person name="Jiroutova K."/>
            <person name="Jorgensen R.E."/>
            <person name="Joubert Y."/>
            <person name="Kaplan A."/>
            <person name="Kroger N."/>
            <person name="Kroth P.G."/>
            <person name="La Roche J."/>
            <person name="Lindquist E."/>
            <person name="Lommer M."/>
            <person name="Martin-Jezequel V."/>
            <person name="Lopez P.J."/>
            <person name="Lucas S."/>
            <person name="Mangogna M."/>
            <person name="McGinnis K."/>
            <person name="Medlin L.K."/>
            <person name="Montsant A."/>
            <person name="Oudot-Le Secq M.P."/>
            <person name="Napoli C."/>
            <person name="Obornik M."/>
            <person name="Parker M.S."/>
            <person name="Petit J.L."/>
            <person name="Porcel B.M."/>
            <person name="Poulsen N."/>
            <person name="Robison M."/>
            <person name="Rychlewski L."/>
            <person name="Rynearson T.A."/>
            <person name="Schmutz J."/>
            <person name="Shapiro H."/>
            <person name="Siaut M."/>
            <person name="Stanley M."/>
            <person name="Sussman M.R."/>
            <person name="Taylor A.R."/>
            <person name="Vardi A."/>
            <person name="von Dassow P."/>
            <person name="Vyverman W."/>
            <person name="Willis A."/>
            <person name="Wyrwicz L.S."/>
            <person name="Rokhsar D.S."/>
            <person name="Weissenbach J."/>
            <person name="Armbrust E.V."/>
            <person name="Green B.R."/>
            <person name="Van de Peer Y."/>
            <person name="Grigoriev I.V."/>
        </authorList>
    </citation>
    <scope>NUCLEOTIDE SEQUENCE [LARGE SCALE GENOMIC DNA]</scope>
    <source>
        <strain evidence="3 4">CCMP1335</strain>
    </source>
</reference>
<dbReference type="Proteomes" id="UP000001449">
    <property type="component" value="Chromosome 12"/>
</dbReference>
<organism evidence="3 4">
    <name type="scientific">Thalassiosira pseudonana</name>
    <name type="common">Marine diatom</name>
    <name type="synonym">Cyclotella nana</name>
    <dbReference type="NCBI Taxonomy" id="35128"/>
    <lineage>
        <taxon>Eukaryota</taxon>
        <taxon>Sar</taxon>
        <taxon>Stramenopiles</taxon>
        <taxon>Ochrophyta</taxon>
        <taxon>Bacillariophyta</taxon>
        <taxon>Coscinodiscophyceae</taxon>
        <taxon>Thalassiosirophycidae</taxon>
        <taxon>Thalassiosirales</taxon>
        <taxon>Thalassiosiraceae</taxon>
        <taxon>Thalassiosira</taxon>
    </lineage>
</organism>
<dbReference type="AlphaFoldDB" id="B8CAD9"/>
<evidence type="ECO:0008006" key="5">
    <source>
        <dbReference type="Google" id="ProtNLM"/>
    </source>
</evidence>
<dbReference type="InParanoid" id="B8CAD9"/>
<sequence>MPAQRPTISFWSFILALLVSLSAAFAFLSPPPPASIHRSQLFSSADVDDSELKNAITAMRAGAIKEELQSYGISTTSFFEKSELVNALLAARKEGKAPNTSGDTSIGSSKKKKRRTVSDDEEEVITAKVEVITSDSVGPKSKKARDSVDSSSTSSNPFSGAGVGGSDFGPFGAGRMGNIADMLKGMGDIGGGANPFAGAGGNPFGDGAGMADAMKKAQEAMSNPKTRAVIEKAQKNSRVMAAVQERVILC</sequence>